<protein>
    <submittedName>
        <fullName evidence="1">Uncharacterized protein</fullName>
    </submittedName>
</protein>
<dbReference type="EMBL" id="JAFNEN010000793">
    <property type="protein sequence ID" value="KAG8177274.1"/>
    <property type="molecule type" value="Genomic_DNA"/>
</dbReference>
<proteinExistence type="predicted"/>
<evidence type="ECO:0000313" key="2">
    <source>
        <dbReference type="Proteomes" id="UP000827092"/>
    </source>
</evidence>
<sequence length="156" mass="17676">MLTSQGVENTPHTNTLFNVWAHIYTNSVSPQLICDKSAFPQPESNSFLNQRYNTISKQKIKKKESPFQKSNYLYHAAWVPSFERVQLQPPSTTMAKSSLGAGKGIFLRVVPEKSRPSTVTHCRLPIHQRLKRSLQPTAQMDLSNFIGEQKNLQSSC</sequence>
<dbReference type="Proteomes" id="UP000827092">
    <property type="component" value="Unassembled WGS sequence"/>
</dbReference>
<accession>A0AAV6U042</accession>
<gene>
    <name evidence="1" type="ORF">JTE90_011153</name>
</gene>
<name>A0AAV6U042_9ARAC</name>
<organism evidence="1 2">
    <name type="scientific">Oedothorax gibbosus</name>
    <dbReference type="NCBI Taxonomy" id="931172"/>
    <lineage>
        <taxon>Eukaryota</taxon>
        <taxon>Metazoa</taxon>
        <taxon>Ecdysozoa</taxon>
        <taxon>Arthropoda</taxon>
        <taxon>Chelicerata</taxon>
        <taxon>Arachnida</taxon>
        <taxon>Araneae</taxon>
        <taxon>Araneomorphae</taxon>
        <taxon>Entelegynae</taxon>
        <taxon>Araneoidea</taxon>
        <taxon>Linyphiidae</taxon>
        <taxon>Erigoninae</taxon>
        <taxon>Oedothorax</taxon>
    </lineage>
</organism>
<comment type="caution">
    <text evidence="1">The sequence shown here is derived from an EMBL/GenBank/DDBJ whole genome shotgun (WGS) entry which is preliminary data.</text>
</comment>
<keyword evidence="2" id="KW-1185">Reference proteome</keyword>
<dbReference type="AlphaFoldDB" id="A0AAV6U042"/>
<reference evidence="1 2" key="1">
    <citation type="journal article" date="2022" name="Nat. Ecol. Evol.">
        <title>A masculinizing supergene underlies an exaggerated male reproductive morph in a spider.</title>
        <authorList>
            <person name="Hendrickx F."/>
            <person name="De Corte Z."/>
            <person name="Sonet G."/>
            <person name="Van Belleghem S.M."/>
            <person name="Kostlbacher S."/>
            <person name="Vangestel C."/>
        </authorList>
    </citation>
    <scope>NUCLEOTIDE SEQUENCE [LARGE SCALE GENOMIC DNA]</scope>
    <source>
        <strain evidence="1">W744_W776</strain>
    </source>
</reference>
<evidence type="ECO:0000313" key="1">
    <source>
        <dbReference type="EMBL" id="KAG8177274.1"/>
    </source>
</evidence>